<dbReference type="GO" id="GO:0004984">
    <property type="term" value="F:olfactory receptor activity"/>
    <property type="evidence" value="ECO:0007669"/>
    <property type="project" value="InterPro"/>
</dbReference>
<dbReference type="GO" id="GO:0007186">
    <property type="term" value="P:G protein-coupled receptor signaling pathway"/>
    <property type="evidence" value="ECO:0007669"/>
    <property type="project" value="InterPro"/>
</dbReference>
<evidence type="ECO:0000256" key="5">
    <source>
        <dbReference type="ARBA" id="ARBA00022989"/>
    </source>
</evidence>
<dbReference type="SUPFAM" id="SSF81321">
    <property type="entry name" value="Family A G protein-coupled receptor-like"/>
    <property type="match status" value="1"/>
</dbReference>
<feature type="non-terminal residue" evidence="9">
    <location>
        <position position="1"/>
    </location>
</feature>
<name>A0A7L0G1P2_CORCN</name>
<accession>A0A7L0G1P2</accession>
<dbReference type="OrthoDB" id="9975554at2759"/>
<dbReference type="Proteomes" id="UP000526942">
    <property type="component" value="Unassembled WGS sequence"/>
</dbReference>
<dbReference type="PANTHER" id="PTHR26453">
    <property type="entry name" value="OLFACTORY RECEPTOR"/>
    <property type="match status" value="1"/>
</dbReference>
<dbReference type="InterPro" id="IPR000725">
    <property type="entry name" value="Olfact_rcpt"/>
</dbReference>
<evidence type="ECO:0000256" key="1">
    <source>
        <dbReference type="ARBA" id="ARBA00004651"/>
    </source>
</evidence>
<dbReference type="AlphaFoldDB" id="A0A7L0G1P2"/>
<evidence type="ECO:0000256" key="2">
    <source>
        <dbReference type="ARBA" id="ARBA00022475"/>
    </source>
</evidence>
<keyword evidence="6 8" id="KW-0472">Membrane</keyword>
<feature type="transmembrane region" description="Helical" evidence="8">
    <location>
        <begin position="6"/>
        <end position="23"/>
    </location>
</feature>
<keyword evidence="10" id="KW-1185">Reference proteome</keyword>
<comment type="subcellular location">
    <subcellularLocation>
        <location evidence="1">Cell membrane</location>
        <topology evidence="1">Multi-pass membrane protein</topology>
    </subcellularLocation>
</comment>
<keyword evidence="7" id="KW-0807">Transducer</keyword>
<evidence type="ECO:0000313" key="9">
    <source>
        <dbReference type="EMBL" id="NXK00533.1"/>
    </source>
</evidence>
<evidence type="ECO:0000256" key="3">
    <source>
        <dbReference type="ARBA" id="ARBA00022606"/>
    </source>
</evidence>
<organism evidence="9 10">
    <name type="scientific">Corythaixoides concolor</name>
    <name type="common">Grey go-away-bird</name>
    <dbReference type="NCBI Taxonomy" id="103956"/>
    <lineage>
        <taxon>Eukaryota</taxon>
        <taxon>Metazoa</taxon>
        <taxon>Chordata</taxon>
        <taxon>Craniata</taxon>
        <taxon>Vertebrata</taxon>
        <taxon>Euteleostomi</taxon>
        <taxon>Archelosauria</taxon>
        <taxon>Archosauria</taxon>
        <taxon>Dinosauria</taxon>
        <taxon>Saurischia</taxon>
        <taxon>Theropoda</taxon>
        <taxon>Coelurosauria</taxon>
        <taxon>Aves</taxon>
        <taxon>Neognathae</taxon>
        <taxon>Neoaves</taxon>
        <taxon>Otidimorphae</taxon>
        <taxon>Musophagiformes</taxon>
        <taxon>Musophagidae</taxon>
        <taxon>Corythaixoides</taxon>
    </lineage>
</organism>
<reference evidence="9 10" key="1">
    <citation type="submission" date="2019-09" db="EMBL/GenBank/DDBJ databases">
        <title>Bird 10,000 Genomes (B10K) Project - Family phase.</title>
        <authorList>
            <person name="Zhang G."/>
        </authorList>
    </citation>
    <scope>NUCLEOTIDE SEQUENCE [LARGE SCALE GENOMIC DNA]</scope>
    <source>
        <strain evidence="9">B10K-DU-011-20</strain>
        <tissue evidence="9">Muscle</tissue>
    </source>
</reference>
<dbReference type="Pfam" id="PF13853">
    <property type="entry name" value="7tm_4"/>
    <property type="match status" value="1"/>
</dbReference>
<feature type="transmembrane region" description="Helical" evidence="8">
    <location>
        <begin position="35"/>
        <end position="58"/>
    </location>
</feature>
<keyword evidence="5 8" id="KW-1133">Transmembrane helix</keyword>
<feature type="non-terminal residue" evidence="9">
    <location>
        <position position="95"/>
    </location>
</feature>
<protein>
    <submittedName>
        <fullName evidence="9">O10A4 protein</fullName>
    </submittedName>
</protein>
<dbReference type="GO" id="GO:0005886">
    <property type="term" value="C:plasma membrane"/>
    <property type="evidence" value="ECO:0007669"/>
    <property type="project" value="UniProtKB-SubCell"/>
</dbReference>
<keyword evidence="3" id="KW-0716">Sensory transduction</keyword>
<dbReference type="EMBL" id="VXAM01001729">
    <property type="protein sequence ID" value="NXK00533.1"/>
    <property type="molecule type" value="Genomic_DNA"/>
</dbReference>
<evidence type="ECO:0000256" key="4">
    <source>
        <dbReference type="ARBA" id="ARBA00022692"/>
    </source>
</evidence>
<keyword evidence="2" id="KW-1003">Cell membrane</keyword>
<feature type="transmembrane region" description="Helical" evidence="8">
    <location>
        <begin position="70"/>
        <end position="89"/>
    </location>
</feature>
<sequence length="95" mass="10991">VLFIMVLFLLIVMSYVQILYTIFKMPSAEVKRKTFSTCFSHLIMVTLFCRSAIVTYLRPKGSYSSSSNKLLSLSYTLMPPMMNTLIYSLRNKETK</sequence>
<evidence type="ECO:0000256" key="6">
    <source>
        <dbReference type="ARBA" id="ARBA00023136"/>
    </source>
</evidence>
<gene>
    <name evidence="9" type="primary">Or10a4</name>
    <name evidence="9" type="ORF">CORCON_R00728</name>
</gene>
<proteinExistence type="predicted"/>
<evidence type="ECO:0000313" key="10">
    <source>
        <dbReference type="Proteomes" id="UP000526942"/>
    </source>
</evidence>
<evidence type="ECO:0000256" key="8">
    <source>
        <dbReference type="SAM" id="Phobius"/>
    </source>
</evidence>
<comment type="caution">
    <text evidence="9">The sequence shown here is derived from an EMBL/GenBank/DDBJ whole genome shotgun (WGS) entry which is preliminary data.</text>
</comment>
<evidence type="ECO:0000256" key="7">
    <source>
        <dbReference type="ARBA" id="ARBA00023224"/>
    </source>
</evidence>
<dbReference type="PRINTS" id="PR00245">
    <property type="entry name" value="OLFACTORYR"/>
</dbReference>
<keyword evidence="4 8" id="KW-0812">Transmembrane</keyword>
<dbReference type="Gene3D" id="1.20.1070.10">
    <property type="entry name" value="Rhodopsin 7-helix transmembrane proteins"/>
    <property type="match status" value="1"/>
</dbReference>